<dbReference type="AlphaFoldDB" id="A0A9P6JYY8"/>
<feature type="non-terminal residue" evidence="1">
    <location>
        <position position="99"/>
    </location>
</feature>
<accession>A0A9P6JYY8</accession>
<comment type="caution">
    <text evidence="1">The sequence shown here is derived from an EMBL/GenBank/DDBJ whole genome shotgun (WGS) entry which is preliminary data.</text>
</comment>
<evidence type="ECO:0000313" key="2">
    <source>
        <dbReference type="Proteomes" id="UP000723463"/>
    </source>
</evidence>
<proteinExistence type="predicted"/>
<organism evidence="1 2">
    <name type="scientific">Mortierella hygrophila</name>
    <dbReference type="NCBI Taxonomy" id="979708"/>
    <lineage>
        <taxon>Eukaryota</taxon>
        <taxon>Fungi</taxon>
        <taxon>Fungi incertae sedis</taxon>
        <taxon>Mucoromycota</taxon>
        <taxon>Mortierellomycotina</taxon>
        <taxon>Mortierellomycetes</taxon>
        <taxon>Mortierellales</taxon>
        <taxon>Mortierellaceae</taxon>
        <taxon>Mortierella</taxon>
    </lineage>
</organism>
<dbReference type="EMBL" id="JAAAXW010000296">
    <property type="protein sequence ID" value="KAF9538594.1"/>
    <property type="molecule type" value="Genomic_DNA"/>
</dbReference>
<reference evidence="1" key="1">
    <citation type="journal article" date="2020" name="Fungal Divers.">
        <title>Resolving the Mortierellaceae phylogeny through synthesis of multi-gene phylogenetics and phylogenomics.</title>
        <authorList>
            <person name="Vandepol N."/>
            <person name="Liber J."/>
            <person name="Desiro A."/>
            <person name="Na H."/>
            <person name="Kennedy M."/>
            <person name="Barry K."/>
            <person name="Grigoriev I.V."/>
            <person name="Miller A.N."/>
            <person name="O'Donnell K."/>
            <person name="Stajich J.E."/>
            <person name="Bonito G."/>
        </authorList>
    </citation>
    <scope>NUCLEOTIDE SEQUENCE</scope>
    <source>
        <strain evidence="1">NRRL 2591</strain>
    </source>
</reference>
<gene>
    <name evidence="1" type="ORF">EC957_006433</name>
</gene>
<protein>
    <submittedName>
        <fullName evidence="1">Uncharacterized protein</fullName>
    </submittedName>
</protein>
<dbReference type="Proteomes" id="UP000723463">
    <property type="component" value="Unassembled WGS sequence"/>
</dbReference>
<name>A0A9P6JYY8_9FUNG</name>
<keyword evidence="2" id="KW-1185">Reference proteome</keyword>
<evidence type="ECO:0000313" key="1">
    <source>
        <dbReference type="EMBL" id="KAF9538594.1"/>
    </source>
</evidence>
<sequence length="99" mass="10734">MIANSTLRAAGYHEFTRRICPIPSATSTHPLPLNAAAINEVLTSSGKSHFDVLEPGSFGQTIKSPQPARDIARGQATFAAFFDMKIHRVCQDYGLAFAK</sequence>